<dbReference type="InterPro" id="IPR001128">
    <property type="entry name" value="Cyt_P450"/>
</dbReference>
<evidence type="ECO:0000256" key="2">
    <source>
        <dbReference type="SAM" id="MobiDB-lite"/>
    </source>
</evidence>
<proteinExistence type="inferred from homology"/>
<organism evidence="3">
    <name type="scientific">freshwater metagenome</name>
    <dbReference type="NCBI Taxonomy" id="449393"/>
    <lineage>
        <taxon>unclassified sequences</taxon>
        <taxon>metagenomes</taxon>
        <taxon>ecological metagenomes</taxon>
    </lineage>
</organism>
<name>A0A6J6GFE1_9ZZZZ</name>
<dbReference type="EMBL" id="CAEZSR010000313">
    <property type="protein sequence ID" value="CAB4600016.1"/>
    <property type="molecule type" value="Genomic_DNA"/>
</dbReference>
<dbReference type="GO" id="GO:0005506">
    <property type="term" value="F:iron ion binding"/>
    <property type="evidence" value="ECO:0007669"/>
    <property type="project" value="InterPro"/>
</dbReference>
<dbReference type="PANTHER" id="PTHR46696">
    <property type="entry name" value="P450, PUTATIVE (EUROFUNG)-RELATED"/>
    <property type="match status" value="1"/>
</dbReference>
<reference evidence="3" key="1">
    <citation type="submission" date="2020-05" db="EMBL/GenBank/DDBJ databases">
        <authorList>
            <person name="Chiriac C."/>
            <person name="Salcher M."/>
            <person name="Ghai R."/>
            <person name="Kavagutti S V."/>
        </authorList>
    </citation>
    <scope>NUCLEOTIDE SEQUENCE</scope>
</reference>
<dbReference type="PRINTS" id="PR00359">
    <property type="entry name" value="BP450"/>
</dbReference>
<dbReference type="GO" id="GO:0004497">
    <property type="term" value="F:monooxygenase activity"/>
    <property type="evidence" value="ECO:0007669"/>
    <property type="project" value="InterPro"/>
</dbReference>
<dbReference type="PANTHER" id="PTHR46696:SF6">
    <property type="entry name" value="P450, PUTATIVE (EUROFUNG)-RELATED"/>
    <property type="match status" value="1"/>
</dbReference>
<dbReference type="PROSITE" id="PS00086">
    <property type="entry name" value="CYTOCHROME_P450"/>
    <property type="match status" value="1"/>
</dbReference>
<dbReference type="AlphaFoldDB" id="A0A6J6GFE1"/>
<dbReference type="GO" id="GO:0016705">
    <property type="term" value="F:oxidoreductase activity, acting on paired donors, with incorporation or reduction of molecular oxygen"/>
    <property type="evidence" value="ECO:0007669"/>
    <property type="project" value="InterPro"/>
</dbReference>
<evidence type="ECO:0000256" key="1">
    <source>
        <dbReference type="ARBA" id="ARBA00010617"/>
    </source>
</evidence>
<dbReference type="GO" id="GO:0020037">
    <property type="term" value="F:heme binding"/>
    <property type="evidence" value="ECO:0007669"/>
    <property type="project" value="InterPro"/>
</dbReference>
<dbReference type="InterPro" id="IPR017972">
    <property type="entry name" value="Cyt_P450_CS"/>
</dbReference>
<evidence type="ECO:0000313" key="3">
    <source>
        <dbReference type="EMBL" id="CAB4600016.1"/>
    </source>
</evidence>
<dbReference type="Pfam" id="PF00067">
    <property type="entry name" value="p450"/>
    <property type="match status" value="1"/>
</dbReference>
<feature type="region of interest" description="Disordered" evidence="2">
    <location>
        <begin position="84"/>
        <end position="104"/>
    </location>
</feature>
<dbReference type="Gene3D" id="1.10.630.10">
    <property type="entry name" value="Cytochrome P450"/>
    <property type="match status" value="1"/>
</dbReference>
<comment type="similarity">
    <text evidence="1">Belongs to the cytochrome P450 family.</text>
</comment>
<accession>A0A6J6GFE1</accession>
<dbReference type="InterPro" id="IPR002397">
    <property type="entry name" value="Cyt_P450_B"/>
</dbReference>
<protein>
    <submittedName>
        <fullName evidence="3">Unannotated protein</fullName>
    </submittedName>
</protein>
<gene>
    <name evidence="3" type="ORF">UFOPK1493_04257</name>
</gene>
<dbReference type="InterPro" id="IPR036396">
    <property type="entry name" value="Cyt_P450_sf"/>
</dbReference>
<sequence length="405" mass="45534">MSYDTSDQVEMPPVTDWVNDWDWLDDQWGPNAIEIWSSVRDQCPMATTERYGRAFMPVTMDAVAAVANDTEHFSSIWVNVGRPDAPRRPAPPITSDPPDHHGHRRLLLPSFSPKKIAVMEDELREFCRGLIAELDGCATADAAAQYSQHIPVHGICMLTGIPEQDADLFRDWIHRNFQLAPRDNAVRLQVVREMTEYIDALLRDRLANPADDMLTMIANAEIDGEPVDWELKLGYVRLLIVAGIDTTWSAIGSGLWHFSQHPDQVARLVAVPDDDMLWQTASEEVLRYYAPVTMARKVIGETEVAGCPVHPGDQMLLTFPAANHDPAAFEDPHVFQIDRAKNRHVAFGLGIHRCVGSNLARLELLVGLQEWLRAFPSYRLDTSRPTTWANGQVRGPRNIPVLLGR</sequence>
<dbReference type="SUPFAM" id="SSF48264">
    <property type="entry name" value="Cytochrome P450"/>
    <property type="match status" value="1"/>
</dbReference>